<dbReference type="Gene3D" id="1.10.10.10">
    <property type="entry name" value="Winged helix-like DNA-binding domain superfamily/Winged helix DNA-binding domain"/>
    <property type="match status" value="1"/>
</dbReference>
<protein>
    <submittedName>
        <fullName evidence="5">Helix-turn-helix transcriptional regulator</fullName>
    </submittedName>
</protein>
<proteinExistence type="predicted"/>
<dbReference type="InterPro" id="IPR002577">
    <property type="entry name" value="HTH_HxlR"/>
</dbReference>
<keyword evidence="6" id="KW-1185">Reference proteome</keyword>
<name>A0ABX2ESR9_9BURK</name>
<evidence type="ECO:0000256" key="3">
    <source>
        <dbReference type="ARBA" id="ARBA00023163"/>
    </source>
</evidence>
<dbReference type="PANTHER" id="PTHR33204">
    <property type="entry name" value="TRANSCRIPTIONAL REGULATOR, MARR FAMILY"/>
    <property type="match status" value="1"/>
</dbReference>
<dbReference type="Pfam" id="PF01638">
    <property type="entry name" value="HxlR"/>
    <property type="match status" value="1"/>
</dbReference>
<accession>A0ABX2ESR9</accession>
<dbReference type="InterPro" id="IPR036388">
    <property type="entry name" value="WH-like_DNA-bd_sf"/>
</dbReference>
<keyword evidence="3" id="KW-0804">Transcription</keyword>
<evidence type="ECO:0000313" key="5">
    <source>
        <dbReference type="EMBL" id="NRF71545.1"/>
    </source>
</evidence>
<sequence length="111" mass="12324">MPSRTTAPMSTRQRAAKDAINAALELFQRRWMLRVIWELRSAPLTFRALQAACGELSPTVLNQRLAELREAGLAEAGADGYALTALGLELVAAFEPLTIWALRWQRKTGTE</sequence>
<keyword evidence="2" id="KW-0238">DNA-binding</keyword>
<evidence type="ECO:0000259" key="4">
    <source>
        <dbReference type="Pfam" id="PF01638"/>
    </source>
</evidence>
<dbReference type="PANTHER" id="PTHR33204:SF37">
    <property type="entry name" value="HTH-TYPE TRANSCRIPTIONAL REGULATOR YODB"/>
    <property type="match status" value="1"/>
</dbReference>
<comment type="caution">
    <text evidence="5">The sequence shown here is derived from an EMBL/GenBank/DDBJ whole genome shotgun (WGS) entry which is preliminary data.</text>
</comment>
<keyword evidence="1" id="KW-0805">Transcription regulation</keyword>
<dbReference type="EMBL" id="JABRWJ010000012">
    <property type="protein sequence ID" value="NRF71545.1"/>
    <property type="molecule type" value="Genomic_DNA"/>
</dbReference>
<reference evidence="5 6" key="1">
    <citation type="submission" date="2020-05" db="EMBL/GenBank/DDBJ databases">
        <title>Aquincola sp. isolate from soil.</title>
        <authorList>
            <person name="Han J."/>
            <person name="Kim D.-U."/>
        </authorList>
    </citation>
    <scope>NUCLEOTIDE SEQUENCE [LARGE SCALE GENOMIC DNA]</scope>
    <source>
        <strain evidence="5 6">S2</strain>
    </source>
</reference>
<evidence type="ECO:0000256" key="2">
    <source>
        <dbReference type="ARBA" id="ARBA00023125"/>
    </source>
</evidence>
<evidence type="ECO:0000256" key="1">
    <source>
        <dbReference type="ARBA" id="ARBA00023015"/>
    </source>
</evidence>
<dbReference type="Proteomes" id="UP000737171">
    <property type="component" value="Unassembled WGS sequence"/>
</dbReference>
<organism evidence="5 6">
    <name type="scientific">Pseudaquabacterium terrae</name>
    <dbReference type="NCBI Taxonomy" id="2732868"/>
    <lineage>
        <taxon>Bacteria</taxon>
        <taxon>Pseudomonadati</taxon>
        <taxon>Pseudomonadota</taxon>
        <taxon>Betaproteobacteria</taxon>
        <taxon>Burkholderiales</taxon>
        <taxon>Sphaerotilaceae</taxon>
        <taxon>Pseudaquabacterium</taxon>
    </lineage>
</organism>
<evidence type="ECO:0000313" key="6">
    <source>
        <dbReference type="Proteomes" id="UP000737171"/>
    </source>
</evidence>
<dbReference type="SUPFAM" id="SSF46785">
    <property type="entry name" value="Winged helix' DNA-binding domain"/>
    <property type="match status" value="1"/>
</dbReference>
<feature type="domain" description="HTH hxlR-type" evidence="4">
    <location>
        <begin position="28"/>
        <end position="106"/>
    </location>
</feature>
<dbReference type="InterPro" id="IPR036390">
    <property type="entry name" value="WH_DNA-bd_sf"/>
</dbReference>
<gene>
    <name evidence="5" type="ORF">HLB44_31610</name>
</gene>